<dbReference type="GO" id="GO:0008270">
    <property type="term" value="F:zinc ion binding"/>
    <property type="evidence" value="ECO:0007669"/>
    <property type="project" value="UniProtKB-KW"/>
</dbReference>
<keyword evidence="1" id="KW-0805">Transcription regulation</keyword>
<gene>
    <name evidence="10" type="ORF">F5878DRAFT_613156</name>
</gene>
<keyword evidence="4" id="KW-0539">Nucleus</keyword>
<evidence type="ECO:0000313" key="11">
    <source>
        <dbReference type="Proteomes" id="UP001163846"/>
    </source>
</evidence>
<keyword evidence="5" id="KW-0479">Metal-binding</keyword>
<dbReference type="Gene3D" id="1.10.10.60">
    <property type="entry name" value="Homeodomain-like"/>
    <property type="match status" value="3"/>
</dbReference>
<dbReference type="PROSITE" id="PS51294">
    <property type="entry name" value="HTH_MYB"/>
    <property type="match status" value="3"/>
</dbReference>
<reference evidence="10" key="1">
    <citation type="submission" date="2022-08" db="EMBL/GenBank/DDBJ databases">
        <authorList>
            <consortium name="DOE Joint Genome Institute"/>
            <person name="Min B."/>
            <person name="Riley R."/>
            <person name="Sierra-Patev S."/>
            <person name="Naranjo-Ortiz M."/>
            <person name="Looney B."/>
            <person name="Konkel Z."/>
            <person name="Slot J.C."/>
            <person name="Sakamoto Y."/>
            <person name="Steenwyk J.L."/>
            <person name="Rokas A."/>
            <person name="Carro J."/>
            <person name="Camarero S."/>
            <person name="Ferreira P."/>
            <person name="Molpeceres G."/>
            <person name="Ruiz-Duenas F.J."/>
            <person name="Serrano A."/>
            <person name="Henrissat B."/>
            <person name="Drula E."/>
            <person name="Hughes K.W."/>
            <person name="Mata J.L."/>
            <person name="Ishikawa N.K."/>
            <person name="Vargas-Isla R."/>
            <person name="Ushijima S."/>
            <person name="Smith C.A."/>
            <person name="Ahrendt S."/>
            <person name="Andreopoulos W."/>
            <person name="He G."/>
            <person name="Labutti K."/>
            <person name="Lipzen A."/>
            <person name="Ng V."/>
            <person name="Sandor L."/>
            <person name="Barry K."/>
            <person name="Martinez A.T."/>
            <person name="Xiao Y."/>
            <person name="Gibbons J.G."/>
            <person name="Terashima K."/>
            <person name="Hibbett D.S."/>
            <person name="Grigoriev I.V."/>
        </authorList>
    </citation>
    <scope>NUCLEOTIDE SEQUENCE</scope>
    <source>
        <strain evidence="10">TFB9207</strain>
    </source>
</reference>
<dbReference type="InterPro" id="IPR009057">
    <property type="entry name" value="Homeodomain-like_sf"/>
</dbReference>
<feature type="domain" description="Myb-like" evidence="7">
    <location>
        <begin position="2"/>
        <end position="54"/>
    </location>
</feature>
<dbReference type="GO" id="GO:0042796">
    <property type="term" value="P:snRNA transcription by RNA polymerase III"/>
    <property type="evidence" value="ECO:0007669"/>
    <property type="project" value="TreeGrafter"/>
</dbReference>
<dbReference type="CDD" id="cd00167">
    <property type="entry name" value="SANT"/>
    <property type="match status" value="1"/>
</dbReference>
<organism evidence="10 11">
    <name type="scientific">Lentinula raphanica</name>
    <dbReference type="NCBI Taxonomy" id="153919"/>
    <lineage>
        <taxon>Eukaryota</taxon>
        <taxon>Fungi</taxon>
        <taxon>Dikarya</taxon>
        <taxon>Basidiomycota</taxon>
        <taxon>Agaricomycotina</taxon>
        <taxon>Agaricomycetes</taxon>
        <taxon>Agaricomycetidae</taxon>
        <taxon>Agaricales</taxon>
        <taxon>Marasmiineae</taxon>
        <taxon>Omphalotaceae</taxon>
        <taxon>Lentinula</taxon>
    </lineage>
</organism>
<evidence type="ECO:0000259" key="8">
    <source>
        <dbReference type="PROSITE" id="PS50157"/>
    </source>
</evidence>
<evidence type="ECO:0000256" key="4">
    <source>
        <dbReference type="ARBA" id="ARBA00023242"/>
    </source>
</evidence>
<evidence type="ECO:0000256" key="1">
    <source>
        <dbReference type="ARBA" id="ARBA00023015"/>
    </source>
</evidence>
<feature type="region of interest" description="Disordered" evidence="6">
    <location>
        <begin position="593"/>
        <end position="613"/>
    </location>
</feature>
<protein>
    <submittedName>
        <fullName evidence="10">Uncharacterized protein</fullName>
    </submittedName>
</protein>
<dbReference type="SMART" id="SM00717">
    <property type="entry name" value="SANT"/>
    <property type="match status" value="3"/>
</dbReference>
<evidence type="ECO:0000259" key="7">
    <source>
        <dbReference type="PROSITE" id="PS50090"/>
    </source>
</evidence>
<dbReference type="GO" id="GO:0000978">
    <property type="term" value="F:RNA polymerase II cis-regulatory region sequence-specific DNA binding"/>
    <property type="evidence" value="ECO:0007669"/>
    <property type="project" value="TreeGrafter"/>
</dbReference>
<accession>A0AA38UG15</accession>
<comment type="caution">
    <text evidence="10">The sequence shown here is derived from an EMBL/GenBank/DDBJ whole genome shotgun (WGS) entry which is preliminary data.</text>
</comment>
<dbReference type="InterPro" id="IPR001005">
    <property type="entry name" value="SANT/Myb"/>
</dbReference>
<feature type="domain" description="C2H2-type" evidence="8">
    <location>
        <begin position="544"/>
        <end position="574"/>
    </location>
</feature>
<feature type="domain" description="HTH myb-type" evidence="9">
    <location>
        <begin position="55"/>
        <end position="109"/>
    </location>
</feature>
<dbReference type="SUPFAM" id="SSF46689">
    <property type="entry name" value="Homeodomain-like"/>
    <property type="match status" value="2"/>
</dbReference>
<feature type="compositionally biased region" description="Polar residues" evidence="6">
    <location>
        <begin position="604"/>
        <end position="613"/>
    </location>
</feature>
<keyword evidence="5" id="KW-0862">Zinc</keyword>
<evidence type="ECO:0000256" key="5">
    <source>
        <dbReference type="PROSITE-ProRule" id="PRU00042"/>
    </source>
</evidence>
<keyword evidence="5" id="KW-0863">Zinc-finger</keyword>
<dbReference type="InterPro" id="IPR051575">
    <property type="entry name" value="Myb-like_DNA-bd"/>
</dbReference>
<feature type="domain" description="HTH myb-type" evidence="9">
    <location>
        <begin position="110"/>
        <end position="159"/>
    </location>
</feature>
<dbReference type="PANTHER" id="PTHR46621">
    <property type="entry name" value="SNRNA-ACTIVATING PROTEIN COMPLEX SUBUNIT 4"/>
    <property type="match status" value="1"/>
</dbReference>
<feature type="domain" description="Myb-like" evidence="7">
    <location>
        <begin position="55"/>
        <end position="105"/>
    </location>
</feature>
<dbReference type="PROSITE" id="PS00028">
    <property type="entry name" value="ZINC_FINGER_C2H2_1"/>
    <property type="match status" value="1"/>
</dbReference>
<evidence type="ECO:0000256" key="6">
    <source>
        <dbReference type="SAM" id="MobiDB-lite"/>
    </source>
</evidence>
<keyword evidence="2" id="KW-0238">DNA-binding</keyword>
<sequence>MTEKVATRPWTQKDDDLLRDAVAKYGTQDNWQSVASEVPGRDNKACRKRWLHSLSPTVKKSPWTADEDALLCYLYSVHGPKWSFIARSIEGRTDDACSKRYNEALDPSLKRDEWTPEEEAKLIQVYSEIGCKWKEIGSQLQRSSLACRNRFKILQRKKKPISRISPSITAVQNEPAPEPEPELGLEPSTSYYPPETYPSFVPEDVPPTFQEYTPEALPPFHYSSSSLSAALDERPPPSRHSPICDFAMDVSCDYTPGPSATPFPFPYGRDYNDSSMLLDNLSDPSHFITDTHTLSTYYSDDNAYGFVSNTAGFSPAELCQIEDYLPDFNITNKFPQLDILSDPHTQHTLFNESPCSSGSPELSYPSSPLGPSGPSSSASSPGVSASAELPSDPPPMTSLLFAPVVVGSKEAASIRRHTQPTRLSSLLPFADGSLRPYACGHTECWPADAPTSVSCFHTARELFEHSKIHEEPEDEKPYRCALPGCNKFWKSLNGLQYHLQLSSAHFQQALSKTFSSQKQGTLQTDSAEGVAVDSESPDLDSKRYVCDRPNCFKSYKNASGLRYHKRHGHPKTLPMQLDNVPPALARDLPLRTRKMRKKGDHSPSADSTFIQCT</sequence>
<dbReference type="AlphaFoldDB" id="A0AA38UG15"/>
<evidence type="ECO:0000256" key="3">
    <source>
        <dbReference type="ARBA" id="ARBA00023163"/>
    </source>
</evidence>
<dbReference type="InterPro" id="IPR013087">
    <property type="entry name" value="Znf_C2H2_type"/>
</dbReference>
<dbReference type="PROSITE" id="PS50157">
    <property type="entry name" value="ZINC_FINGER_C2H2_2"/>
    <property type="match status" value="1"/>
</dbReference>
<feature type="domain" description="Myb-like" evidence="7">
    <location>
        <begin position="106"/>
        <end position="155"/>
    </location>
</feature>
<evidence type="ECO:0000313" key="10">
    <source>
        <dbReference type="EMBL" id="KAJ3840432.1"/>
    </source>
</evidence>
<dbReference type="PANTHER" id="PTHR46621:SF1">
    <property type="entry name" value="SNRNA-ACTIVATING PROTEIN COMPLEX SUBUNIT 4"/>
    <property type="match status" value="1"/>
</dbReference>
<dbReference type="Pfam" id="PF13921">
    <property type="entry name" value="Myb_DNA-bind_6"/>
    <property type="match status" value="2"/>
</dbReference>
<dbReference type="Proteomes" id="UP001163846">
    <property type="component" value="Unassembled WGS sequence"/>
</dbReference>
<dbReference type="InterPro" id="IPR017930">
    <property type="entry name" value="Myb_dom"/>
</dbReference>
<dbReference type="GO" id="GO:0019185">
    <property type="term" value="C:snRNA-activating protein complex"/>
    <property type="evidence" value="ECO:0007669"/>
    <property type="project" value="TreeGrafter"/>
</dbReference>
<feature type="region of interest" description="Disordered" evidence="6">
    <location>
        <begin position="348"/>
        <end position="392"/>
    </location>
</feature>
<evidence type="ECO:0000259" key="9">
    <source>
        <dbReference type="PROSITE" id="PS51294"/>
    </source>
</evidence>
<keyword evidence="3" id="KW-0804">Transcription</keyword>
<dbReference type="SMART" id="SM00355">
    <property type="entry name" value="ZnF_C2H2"/>
    <property type="match status" value="3"/>
</dbReference>
<feature type="domain" description="HTH myb-type" evidence="9">
    <location>
        <begin position="2"/>
        <end position="50"/>
    </location>
</feature>
<keyword evidence="11" id="KW-1185">Reference proteome</keyword>
<proteinExistence type="predicted"/>
<dbReference type="GO" id="GO:0042795">
    <property type="term" value="P:snRNA transcription by RNA polymerase II"/>
    <property type="evidence" value="ECO:0007669"/>
    <property type="project" value="TreeGrafter"/>
</dbReference>
<dbReference type="GO" id="GO:0001006">
    <property type="term" value="F:RNA polymerase III type 3 promoter sequence-specific DNA binding"/>
    <property type="evidence" value="ECO:0007669"/>
    <property type="project" value="TreeGrafter"/>
</dbReference>
<dbReference type="PROSITE" id="PS50090">
    <property type="entry name" value="MYB_LIKE"/>
    <property type="match status" value="3"/>
</dbReference>
<evidence type="ECO:0000256" key="2">
    <source>
        <dbReference type="ARBA" id="ARBA00023125"/>
    </source>
</evidence>
<feature type="compositionally biased region" description="Low complexity" evidence="6">
    <location>
        <begin position="356"/>
        <end position="386"/>
    </location>
</feature>
<dbReference type="EMBL" id="MU806079">
    <property type="protein sequence ID" value="KAJ3840432.1"/>
    <property type="molecule type" value="Genomic_DNA"/>
</dbReference>
<name>A0AA38UG15_9AGAR</name>